<sequence>MEQLPEKNLFMVCHDPNRKAFAAFPDAVSVRSMQAADLQAWMAMPFDHPMDAEAYRPYMEEYVERVYGADMDRFFRQTAIVEDGEQMIGVCTRWKAYGKLDTVHWLKTVPDWEGRGIGRALMTQLLERAELPVYLHTQPESYRAVGLYTDLGFQLMEGDRFGTRLNHLEESLPYLKVKMKPELYAKLQVVKAPAAFVNIIREAETEEF</sequence>
<dbReference type="GO" id="GO:0016746">
    <property type="term" value="F:acyltransferase activity"/>
    <property type="evidence" value="ECO:0007669"/>
    <property type="project" value="UniProtKB-KW"/>
</dbReference>
<feature type="domain" description="N-acetyltransferase" evidence="1">
    <location>
        <begin position="28"/>
        <end position="175"/>
    </location>
</feature>
<protein>
    <submittedName>
        <fullName evidence="2">GNAT family N-acetyltransferase</fullName>
        <ecNumber evidence="2">2.3.-.-</ecNumber>
    </submittedName>
</protein>
<proteinExistence type="predicted"/>
<evidence type="ECO:0000313" key="2">
    <source>
        <dbReference type="EMBL" id="MFC4737892.1"/>
    </source>
</evidence>
<dbReference type="PROSITE" id="PS51186">
    <property type="entry name" value="GNAT"/>
    <property type="match status" value="1"/>
</dbReference>
<keyword evidence="3" id="KW-1185">Reference proteome</keyword>
<dbReference type="RefSeq" id="WP_377910483.1">
    <property type="nucleotide sequence ID" value="NZ_JBHSGK010000020.1"/>
</dbReference>
<dbReference type="Gene3D" id="3.40.630.30">
    <property type="match status" value="1"/>
</dbReference>
<evidence type="ECO:0000313" key="3">
    <source>
        <dbReference type="Proteomes" id="UP001595896"/>
    </source>
</evidence>
<reference evidence="3" key="1">
    <citation type="journal article" date="2019" name="Int. J. Syst. Evol. Microbiol.">
        <title>The Global Catalogue of Microorganisms (GCM) 10K type strain sequencing project: providing services to taxonomists for standard genome sequencing and annotation.</title>
        <authorList>
            <consortium name="The Broad Institute Genomics Platform"/>
            <consortium name="The Broad Institute Genome Sequencing Center for Infectious Disease"/>
            <person name="Wu L."/>
            <person name="Ma J."/>
        </authorList>
    </citation>
    <scope>NUCLEOTIDE SEQUENCE [LARGE SCALE GENOMIC DNA]</scope>
    <source>
        <strain evidence="3">JCM 12165</strain>
    </source>
</reference>
<dbReference type="InterPro" id="IPR016181">
    <property type="entry name" value="Acyl_CoA_acyltransferase"/>
</dbReference>
<dbReference type="EMBL" id="JBHSGK010000020">
    <property type="protein sequence ID" value="MFC4737892.1"/>
    <property type="molecule type" value="Genomic_DNA"/>
</dbReference>
<dbReference type="SUPFAM" id="SSF55729">
    <property type="entry name" value="Acyl-CoA N-acyltransferases (Nat)"/>
    <property type="match status" value="1"/>
</dbReference>
<evidence type="ECO:0000259" key="1">
    <source>
        <dbReference type="PROSITE" id="PS51186"/>
    </source>
</evidence>
<comment type="caution">
    <text evidence="2">The sequence shown here is derived from an EMBL/GenBank/DDBJ whole genome shotgun (WGS) entry which is preliminary data.</text>
</comment>
<keyword evidence="2" id="KW-0808">Transferase</keyword>
<gene>
    <name evidence="2" type="ORF">ACFO4L_15030</name>
</gene>
<keyword evidence="2" id="KW-0012">Acyltransferase</keyword>
<dbReference type="CDD" id="cd04301">
    <property type="entry name" value="NAT_SF"/>
    <property type="match status" value="1"/>
</dbReference>
<organism evidence="2 3">
    <name type="scientific">Bacillus daqingensis</name>
    <dbReference type="NCBI Taxonomy" id="872396"/>
    <lineage>
        <taxon>Bacteria</taxon>
        <taxon>Bacillati</taxon>
        <taxon>Bacillota</taxon>
        <taxon>Bacilli</taxon>
        <taxon>Bacillales</taxon>
        <taxon>Bacillaceae</taxon>
        <taxon>Bacillus</taxon>
    </lineage>
</organism>
<dbReference type="EC" id="2.3.-.-" evidence="2"/>
<dbReference type="Proteomes" id="UP001595896">
    <property type="component" value="Unassembled WGS sequence"/>
</dbReference>
<dbReference type="Pfam" id="PF00583">
    <property type="entry name" value="Acetyltransf_1"/>
    <property type="match status" value="1"/>
</dbReference>
<dbReference type="InterPro" id="IPR000182">
    <property type="entry name" value="GNAT_dom"/>
</dbReference>
<name>A0ABV9NWZ3_9BACI</name>
<accession>A0ABV9NWZ3</accession>